<comment type="caution">
    <text evidence="1">The sequence shown here is derived from an EMBL/GenBank/DDBJ whole genome shotgun (WGS) entry which is preliminary data.</text>
</comment>
<name>A0A8K0H0U8_9ROSA</name>
<dbReference type="AlphaFoldDB" id="A0A8K0H0U8"/>
<evidence type="ECO:0000313" key="2">
    <source>
        <dbReference type="Proteomes" id="UP000796880"/>
    </source>
</evidence>
<organism evidence="1 2">
    <name type="scientific">Rhamnella rubrinervis</name>
    <dbReference type="NCBI Taxonomy" id="2594499"/>
    <lineage>
        <taxon>Eukaryota</taxon>
        <taxon>Viridiplantae</taxon>
        <taxon>Streptophyta</taxon>
        <taxon>Embryophyta</taxon>
        <taxon>Tracheophyta</taxon>
        <taxon>Spermatophyta</taxon>
        <taxon>Magnoliopsida</taxon>
        <taxon>eudicotyledons</taxon>
        <taxon>Gunneridae</taxon>
        <taxon>Pentapetalae</taxon>
        <taxon>rosids</taxon>
        <taxon>fabids</taxon>
        <taxon>Rosales</taxon>
        <taxon>Rhamnaceae</taxon>
        <taxon>rhamnoid group</taxon>
        <taxon>Rhamneae</taxon>
        <taxon>Rhamnella</taxon>
    </lineage>
</organism>
<proteinExistence type="predicted"/>
<dbReference type="EMBL" id="VOIH02000006">
    <property type="protein sequence ID" value="KAF3443636.1"/>
    <property type="molecule type" value="Genomic_DNA"/>
</dbReference>
<reference evidence="1" key="1">
    <citation type="submission" date="2020-03" db="EMBL/GenBank/DDBJ databases">
        <title>A high-quality chromosome-level genome assembly of a woody plant with both climbing and erect habits, Rhamnella rubrinervis.</title>
        <authorList>
            <person name="Lu Z."/>
            <person name="Yang Y."/>
            <person name="Zhu X."/>
            <person name="Sun Y."/>
        </authorList>
    </citation>
    <scope>NUCLEOTIDE SEQUENCE</scope>
    <source>
        <strain evidence="1">BYM</strain>
        <tissue evidence="1">Leaf</tissue>
    </source>
</reference>
<dbReference type="Proteomes" id="UP000796880">
    <property type="component" value="Unassembled WGS sequence"/>
</dbReference>
<accession>A0A8K0H0U8</accession>
<gene>
    <name evidence="1" type="ORF">FNV43_RR13326</name>
</gene>
<sequence>MKEFLYGKCKTIVTDEGNCTSVQYATSEEYNSDCFNGEHEQEIKVYDDNEVIENSLKYKCYFEEFESIKRKRNVIRSRPIRPRSYKKEKDLPFASKVVVEPPELMVKELGMASENTKLRKELKRLV</sequence>
<protein>
    <submittedName>
        <fullName evidence="1">Uncharacterized protein</fullName>
    </submittedName>
</protein>
<evidence type="ECO:0000313" key="1">
    <source>
        <dbReference type="EMBL" id="KAF3443636.1"/>
    </source>
</evidence>
<keyword evidence="2" id="KW-1185">Reference proteome</keyword>